<reference evidence="1" key="1">
    <citation type="submission" date="2020-02" db="EMBL/GenBank/DDBJ databases">
        <authorList>
            <person name="Meier V. D."/>
        </authorList>
    </citation>
    <scope>NUCLEOTIDE SEQUENCE</scope>
    <source>
        <strain evidence="1">AVDCRST_MAG02</strain>
    </source>
</reference>
<protein>
    <recommendedName>
        <fullName evidence="2">Alcohol dehydrogenase</fullName>
    </recommendedName>
</protein>
<dbReference type="AlphaFoldDB" id="A0A6J4QTZ5"/>
<evidence type="ECO:0008006" key="2">
    <source>
        <dbReference type="Google" id="ProtNLM"/>
    </source>
</evidence>
<accession>A0A6J4QTZ5</accession>
<gene>
    <name evidence="1" type="ORF">AVDCRST_MAG02-918</name>
</gene>
<organism evidence="1">
    <name type="scientific">uncultured Rubrobacteraceae bacterium</name>
    <dbReference type="NCBI Taxonomy" id="349277"/>
    <lineage>
        <taxon>Bacteria</taxon>
        <taxon>Bacillati</taxon>
        <taxon>Actinomycetota</taxon>
        <taxon>Rubrobacteria</taxon>
        <taxon>Rubrobacterales</taxon>
        <taxon>Rubrobacteraceae</taxon>
        <taxon>environmental samples</taxon>
    </lineage>
</organism>
<evidence type="ECO:0000313" key="1">
    <source>
        <dbReference type="EMBL" id="CAA9451984.1"/>
    </source>
</evidence>
<dbReference type="EMBL" id="CADCVH010000032">
    <property type="protein sequence ID" value="CAA9451984.1"/>
    <property type="molecule type" value="Genomic_DNA"/>
</dbReference>
<proteinExistence type="predicted"/>
<dbReference type="Gene3D" id="3.90.180.10">
    <property type="entry name" value="Medium-chain alcohol dehydrogenases, catalytic domain"/>
    <property type="match status" value="1"/>
</dbReference>
<sequence>MGSRRMFEDLNRALSLNPAVRPVVDREFRFEELPDALRHLKGGAHFGKVVLAA</sequence>
<name>A0A6J4QTZ5_9ACTN</name>
<dbReference type="Pfam" id="PF13602">
    <property type="entry name" value="ADH_zinc_N_2"/>
    <property type="match status" value="1"/>
</dbReference>